<dbReference type="AlphaFoldDB" id="A0A2P2Q524"/>
<proteinExistence type="predicted"/>
<organism evidence="1">
    <name type="scientific">Rhizophora mucronata</name>
    <name type="common">Asiatic mangrove</name>
    <dbReference type="NCBI Taxonomy" id="61149"/>
    <lineage>
        <taxon>Eukaryota</taxon>
        <taxon>Viridiplantae</taxon>
        <taxon>Streptophyta</taxon>
        <taxon>Embryophyta</taxon>
        <taxon>Tracheophyta</taxon>
        <taxon>Spermatophyta</taxon>
        <taxon>Magnoliopsida</taxon>
        <taxon>eudicotyledons</taxon>
        <taxon>Gunneridae</taxon>
        <taxon>Pentapetalae</taxon>
        <taxon>rosids</taxon>
        <taxon>fabids</taxon>
        <taxon>Malpighiales</taxon>
        <taxon>Rhizophoraceae</taxon>
        <taxon>Rhizophora</taxon>
    </lineage>
</organism>
<evidence type="ECO:0000313" key="1">
    <source>
        <dbReference type="EMBL" id="MBX62097.1"/>
    </source>
</evidence>
<dbReference type="EMBL" id="GGEC01081613">
    <property type="protein sequence ID" value="MBX62097.1"/>
    <property type="molecule type" value="Transcribed_RNA"/>
</dbReference>
<name>A0A2P2Q524_RHIMU</name>
<sequence length="59" mass="6626">MARNHQCSQCIYHMQLRSDILIQECNSVSLKLLLAASKFFGNIGGGSFLYSCNYKHTPS</sequence>
<protein>
    <submittedName>
        <fullName evidence="1">Uncharacterized protein</fullName>
    </submittedName>
</protein>
<accession>A0A2P2Q524</accession>
<reference evidence="1" key="1">
    <citation type="submission" date="2018-02" db="EMBL/GenBank/DDBJ databases">
        <title>Rhizophora mucronata_Transcriptome.</title>
        <authorList>
            <person name="Meera S.P."/>
            <person name="Sreeshan A."/>
            <person name="Augustine A."/>
        </authorList>
    </citation>
    <scope>NUCLEOTIDE SEQUENCE</scope>
    <source>
        <tissue evidence="1">Leaf</tissue>
    </source>
</reference>